<keyword evidence="3" id="KW-1185">Reference proteome</keyword>
<comment type="caution">
    <text evidence="2">The sequence shown here is derived from an EMBL/GenBank/DDBJ whole genome shotgun (WGS) entry which is preliminary data.</text>
</comment>
<dbReference type="EMBL" id="JACOFT010000002">
    <property type="protein sequence ID" value="MBC3811166.1"/>
    <property type="molecule type" value="Genomic_DNA"/>
</dbReference>
<name>A0ABR6XEA1_9BURK</name>
<sequence length="387" mass="42060">MPYRLDNSITTADIEAASASSGLHSLKQEVASKLAQLVVGQQLKGEILTRQKDGSFTVRVANFSVRMQLPEGVKEGDSVSLRLISTDPKPTFALESKSQITESFIAGQTYTPGKKTLSDFSASPQARLEDAGKLAQIKTIPQSTSALPHLEAGIQSDSSVTFLSTASKLIGTILQSGDGSTEGNAIVGKTAILNSQADLNSIEKTAVLLEKKISQSGLFYESHLAEWVDGKKNLSDLRTEPQAVLSALSQNIVSEESSLTSGNKELIQLIQQQLRTLENQSLRWQGELFPGQYMKWEIKRDKPSHQTSEFSPDDNNYWQSTVKFDLPSLGTVSATFNFRANHLSLNINAENEETVSALKTHAGQLSSALSSLDTILDSLSVRKNDSK</sequence>
<gene>
    <name evidence="2" type="ORF">H8K26_06895</name>
</gene>
<dbReference type="Gene3D" id="3.30.750.140">
    <property type="match status" value="1"/>
</dbReference>
<reference evidence="2 3" key="1">
    <citation type="submission" date="2020-08" db="EMBL/GenBank/DDBJ databases">
        <title>Novel species isolated from subtropical streams in China.</title>
        <authorList>
            <person name="Lu H."/>
        </authorList>
    </citation>
    <scope>NUCLEOTIDE SEQUENCE [LARGE SCALE GENOMIC DNA]</scope>
    <source>
        <strain evidence="2 3">CCTCC AB 2015119</strain>
    </source>
</reference>
<evidence type="ECO:0000313" key="3">
    <source>
        <dbReference type="Proteomes" id="UP000637632"/>
    </source>
</evidence>
<dbReference type="Pfam" id="PF02120">
    <property type="entry name" value="Flg_hook"/>
    <property type="match status" value="1"/>
</dbReference>
<dbReference type="Proteomes" id="UP000637632">
    <property type="component" value="Unassembled WGS sequence"/>
</dbReference>
<feature type="domain" description="Flagellar hook-length control protein-like C-terminal" evidence="1">
    <location>
        <begin position="312"/>
        <end position="386"/>
    </location>
</feature>
<organism evidence="2 3">
    <name type="scientific">Undibacterium aquatile</name>
    <dbReference type="NCBI Taxonomy" id="1537398"/>
    <lineage>
        <taxon>Bacteria</taxon>
        <taxon>Pseudomonadati</taxon>
        <taxon>Pseudomonadota</taxon>
        <taxon>Betaproteobacteria</taxon>
        <taxon>Burkholderiales</taxon>
        <taxon>Oxalobacteraceae</taxon>
        <taxon>Undibacterium</taxon>
    </lineage>
</organism>
<dbReference type="InterPro" id="IPR038610">
    <property type="entry name" value="FliK-like_C_sf"/>
</dbReference>
<evidence type="ECO:0000259" key="1">
    <source>
        <dbReference type="Pfam" id="PF02120"/>
    </source>
</evidence>
<accession>A0ABR6XEA1</accession>
<proteinExistence type="predicted"/>
<keyword evidence="2" id="KW-0969">Cilium</keyword>
<dbReference type="RefSeq" id="WP_190478329.1">
    <property type="nucleotide sequence ID" value="NZ_JACOFT010000002.1"/>
</dbReference>
<protein>
    <submittedName>
        <fullName evidence="2">Flagellar hook-length control protein FliK</fullName>
    </submittedName>
</protein>
<evidence type="ECO:0000313" key="2">
    <source>
        <dbReference type="EMBL" id="MBC3811166.1"/>
    </source>
</evidence>
<dbReference type="InterPro" id="IPR021136">
    <property type="entry name" value="Flagellar_hook_control-like_C"/>
</dbReference>
<keyword evidence="2" id="KW-0282">Flagellum</keyword>
<keyword evidence="2" id="KW-0966">Cell projection</keyword>